<evidence type="ECO:0000313" key="2">
    <source>
        <dbReference type="Proteomes" id="UP001139488"/>
    </source>
</evidence>
<reference evidence="1" key="1">
    <citation type="submission" date="2021-11" db="EMBL/GenBank/DDBJ databases">
        <title>Vibrio ZSDE26 sp. nov. and Vibrio ZSDZ34 sp. nov., isolated from coastal seawater in Qingdao.</title>
        <authorList>
            <person name="Zhang P."/>
        </authorList>
    </citation>
    <scope>NUCLEOTIDE SEQUENCE</scope>
    <source>
        <strain evidence="1">ZSDZ34</strain>
    </source>
</reference>
<dbReference type="EMBL" id="JAJNNZ010000022">
    <property type="protein sequence ID" value="MCJ2378767.1"/>
    <property type="molecule type" value="Genomic_DNA"/>
</dbReference>
<proteinExistence type="predicted"/>
<dbReference type="AlphaFoldDB" id="A0A9X1WD91"/>
<evidence type="ECO:0000313" key="1">
    <source>
        <dbReference type="EMBL" id="MCJ2378767.1"/>
    </source>
</evidence>
<keyword evidence="2" id="KW-1185">Reference proteome</keyword>
<gene>
    <name evidence="1" type="ORF">LNL84_18310</name>
</gene>
<accession>A0A9X1WD91</accession>
<sequence length="63" mass="7312">MMSQAVMRTSPAEIDWHLMNDMVDDDILLIIVLTDTDLSVNFNEFVLRESVKHVMEFGRELPC</sequence>
<organism evidence="1 2">
    <name type="scientific">Vibrio gelatinilyticus</name>
    <dbReference type="NCBI Taxonomy" id="2893468"/>
    <lineage>
        <taxon>Bacteria</taxon>
        <taxon>Pseudomonadati</taxon>
        <taxon>Pseudomonadota</taxon>
        <taxon>Gammaproteobacteria</taxon>
        <taxon>Vibrionales</taxon>
        <taxon>Vibrionaceae</taxon>
        <taxon>Vibrio</taxon>
    </lineage>
</organism>
<dbReference type="RefSeq" id="WP_244359183.1">
    <property type="nucleotide sequence ID" value="NZ_JAJNNZ010000022.1"/>
</dbReference>
<name>A0A9X1WD91_9VIBR</name>
<dbReference type="Proteomes" id="UP001139488">
    <property type="component" value="Unassembled WGS sequence"/>
</dbReference>
<comment type="caution">
    <text evidence="1">The sequence shown here is derived from an EMBL/GenBank/DDBJ whole genome shotgun (WGS) entry which is preliminary data.</text>
</comment>
<protein>
    <submittedName>
        <fullName evidence="1">Uncharacterized protein</fullName>
    </submittedName>
</protein>